<reference evidence="2" key="1">
    <citation type="submission" date="2014-05" db="EMBL/GenBank/DDBJ databases">
        <authorList>
            <person name="Chronopoulou M."/>
        </authorList>
    </citation>
    <scope>NUCLEOTIDE SEQUENCE</scope>
    <source>
        <tissue evidence="2">Whole organism</tissue>
    </source>
</reference>
<proteinExistence type="predicted"/>
<sequence length="57" mass="6962">MQHHNKLHRDNQQQVLKNNTHSESHTYRCIKPIQQEIHSVISNLYLYLKKLKHIDLF</sequence>
<evidence type="ECO:0000313" key="2">
    <source>
        <dbReference type="EMBL" id="CDW22764.1"/>
    </source>
</evidence>
<name>A0A0K2T9J5_LEPSM</name>
<accession>A0A0K2T9J5</accession>
<protein>
    <submittedName>
        <fullName evidence="2">Uncharacterized protein</fullName>
    </submittedName>
</protein>
<evidence type="ECO:0000256" key="1">
    <source>
        <dbReference type="SAM" id="MobiDB-lite"/>
    </source>
</evidence>
<dbReference type="AlphaFoldDB" id="A0A0K2T9J5"/>
<dbReference type="EMBL" id="HACA01005403">
    <property type="protein sequence ID" value="CDW22764.1"/>
    <property type="molecule type" value="Transcribed_RNA"/>
</dbReference>
<feature type="region of interest" description="Disordered" evidence="1">
    <location>
        <begin position="1"/>
        <end position="24"/>
    </location>
</feature>
<organism evidence="2">
    <name type="scientific">Lepeophtheirus salmonis</name>
    <name type="common">Salmon louse</name>
    <name type="synonym">Caligus salmonis</name>
    <dbReference type="NCBI Taxonomy" id="72036"/>
    <lineage>
        <taxon>Eukaryota</taxon>
        <taxon>Metazoa</taxon>
        <taxon>Ecdysozoa</taxon>
        <taxon>Arthropoda</taxon>
        <taxon>Crustacea</taxon>
        <taxon>Multicrustacea</taxon>
        <taxon>Hexanauplia</taxon>
        <taxon>Copepoda</taxon>
        <taxon>Siphonostomatoida</taxon>
        <taxon>Caligidae</taxon>
        <taxon>Lepeophtheirus</taxon>
    </lineage>
</organism>